<dbReference type="AlphaFoldDB" id="F5YHN4"/>
<organism evidence="1 2">
    <name type="scientific">Treponema primitia (strain ATCC BAA-887 / DSM 12427 / ZAS-2)</name>
    <dbReference type="NCBI Taxonomy" id="545694"/>
    <lineage>
        <taxon>Bacteria</taxon>
        <taxon>Pseudomonadati</taxon>
        <taxon>Spirochaetota</taxon>
        <taxon>Spirochaetia</taxon>
        <taxon>Spirochaetales</taxon>
        <taxon>Treponemataceae</taxon>
        <taxon>Treponema</taxon>
    </lineage>
</organism>
<dbReference type="HOGENOM" id="CLU_3085941_0_0_12"/>
<reference evidence="1 2" key="2">
    <citation type="journal article" date="2011" name="ISME J.">
        <title>RNA-seq reveals cooperative metabolic interactions between two termite-gut spirochete species in co-culture.</title>
        <authorList>
            <person name="Rosenthal A.Z."/>
            <person name="Matson E.G."/>
            <person name="Eldar A."/>
            <person name="Leadbetter J.R."/>
        </authorList>
    </citation>
    <scope>NUCLEOTIDE SEQUENCE [LARGE SCALE GENOMIC DNA]</scope>
    <source>
        <strain evidence="2">ATCC BAA-887 / DSM 12427 / ZAS-2</strain>
    </source>
</reference>
<evidence type="ECO:0000313" key="1">
    <source>
        <dbReference type="EMBL" id="AEF84915.1"/>
    </source>
</evidence>
<keyword evidence="2" id="KW-1185">Reference proteome</keyword>
<dbReference type="KEGG" id="tpi:TREPR_1043"/>
<sequence length="52" mass="5860">MTFSAAKAQNGGFWLACLPKTWYVLEKGNEMTINVKPVQPTHIKGKGIYFFP</sequence>
<proteinExistence type="predicted"/>
<protein>
    <submittedName>
        <fullName evidence="1">Uncharacterized protein</fullName>
    </submittedName>
</protein>
<dbReference type="Proteomes" id="UP000009223">
    <property type="component" value="Chromosome"/>
</dbReference>
<reference evidence="2" key="1">
    <citation type="submission" date="2009-12" db="EMBL/GenBank/DDBJ databases">
        <title>Complete sequence of Treponema primitia strain ZAS-2.</title>
        <authorList>
            <person name="Tetu S.G."/>
            <person name="Matson E."/>
            <person name="Ren Q."/>
            <person name="Seshadri R."/>
            <person name="Elbourne L."/>
            <person name="Hassan K.A."/>
            <person name="Durkin A."/>
            <person name="Radune D."/>
            <person name="Mohamoud Y."/>
            <person name="Shay R."/>
            <person name="Jin S."/>
            <person name="Zhang X."/>
            <person name="Lucey K."/>
            <person name="Ballor N.R."/>
            <person name="Ottesen E."/>
            <person name="Rosenthal R."/>
            <person name="Allen A."/>
            <person name="Leadbetter J.R."/>
            <person name="Paulsen I.T."/>
        </authorList>
    </citation>
    <scope>NUCLEOTIDE SEQUENCE [LARGE SCALE GENOMIC DNA]</scope>
    <source>
        <strain evidence="2">ATCC BAA-887 / DSM 12427 / ZAS-2</strain>
    </source>
</reference>
<evidence type="ECO:0000313" key="2">
    <source>
        <dbReference type="Proteomes" id="UP000009223"/>
    </source>
</evidence>
<accession>F5YHN4</accession>
<gene>
    <name evidence="1" type="ordered locus">TREPR_1043</name>
</gene>
<name>F5YHN4_TREPZ</name>
<dbReference type="EMBL" id="CP001843">
    <property type="protein sequence ID" value="AEF84915.1"/>
    <property type="molecule type" value="Genomic_DNA"/>
</dbReference>